<name>A0A5C8EZZ2_9SPIR</name>
<gene>
    <name evidence="1" type="ORF">EPJ70_10685</name>
</gene>
<dbReference type="RefSeq" id="WP_147527361.1">
    <property type="nucleotide sequence ID" value="NZ_SAYG01000013.1"/>
</dbReference>
<dbReference type="EMBL" id="SAYG01000013">
    <property type="protein sequence ID" value="TXJ43567.1"/>
    <property type="molecule type" value="Genomic_DNA"/>
</dbReference>
<organism evidence="1 2">
    <name type="scientific">Brachyspira aalborgi</name>
    <dbReference type="NCBI Taxonomy" id="29522"/>
    <lineage>
        <taxon>Bacteria</taxon>
        <taxon>Pseudomonadati</taxon>
        <taxon>Spirochaetota</taxon>
        <taxon>Spirochaetia</taxon>
        <taxon>Brachyspirales</taxon>
        <taxon>Brachyspiraceae</taxon>
        <taxon>Brachyspira</taxon>
    </lineage>
</organism>
<dbReference type="AlphaFoldDB" id="A0A5C8EZZ2"/>
<dbReference type="Proteomes" id="UP000324574">
    <property type="component" value="Unassembled WGS sequence"/>
</dbReference>
<evidence type="ECO:0000313" key="1">
    <source>
        <dbReference type="EMBL" id="TXJ43567.1"/>
    </source>
</evidence>
<evidence type="ECO:0000313" key="2">
    <source>
        <dbReference type="Proteomes" id="UP000324574"/>
    </source>
</evidence>
<reference evidence="1 2" key="1">
    <citation type="journal article" date="1992" name="Lakartidningen">
        <title>[Penicillin V and not amoxicillin is the first choice preparation in acute otitis].</title>
        <authorList>
            <person name="Kamme C."/>
            <person name="Lundgren K."/>
            <person name="Prellner K."/>
        </authorList>
    </citation>
    <scope>NUCLEOTIDE SEQUENCE [LARGE SCALE GENOMIC DNA]</scope>
    <source>
        <strain evidence="1 2">PC3714II</strain>
    </source>
</reference>
<sequence length="218" mass="24752">MGANYETNYYTLEILNRQNKEIIYTDFIKQACNGSIEFLYNPRSIIQSAANRNGYFINGGNGRLQLYLSRTGNSTYYYKNSYIYNLVRVITSDTAIFKNIDTGSFICIKIAWNGNKRQIFCVSPRRTDFLIQKGEAAGVASLSSSIISGVVFGMNSIFTGNTIQTVAGLSARLLDMIMAGGWNNNYDISISKISSSGYLMDSFDFDYLYHWGNYYFYY</sequence>
<comment type="caution">
    <text evidence="1">The sequence shown here is derived from an EMBL/GenBank/DDBJ whole genome shotgun (WGS) entry which is preliminary data.</text>
</comment>
<accession>A0A5C8EZZ2</accession>
<protein>
    <submittedName>
        <fullName evidence="1">Uncharacterized protein</fullName>
    </submittedName>
</protein>
<proteinExistence type="predicted"/>